<protein>
    <recommendedName>
        <fullName evidence="2">C-type lectin domain-containing protein</fullName>
    </recommendedName>
</protein>
<dbReference type="InterPro" id="IPR016187">
    <property type="entry name" value="CTDL_fold"/>
</dbReference>
<dbReference type="PANTHER" id="PTHR45784">
    <property type="entry name" value="C-TYPE LECTIN DOMAIN FAMILY 20 MEMBER A-RELATED"/>
    <property type="match status" value="1"/>
</dbReference>
<dbReference type="Pfam" id="PF00059">
    <property type="entry name" value="Lectin_C"/>
    <property type="match status" value="1"/>
</dbReference>
<feature type="domain" description="C-type lectin" evidence="2">
    <location>
        <begin position="38"/>
        <end position="141"/>
    </location>
</feature>
<keyword evidence="1" id="KW-0812">Transmembrane</keyword>
<accession>A0A3Q2FL81</accession>
<dbReference type="GeneTree" id="ENSGT01120000273359"/>
<dbReference type="SUPFAM" id="SSF56436">
    <property type="entry name" value="C-type lectin-like"/>
    <property type="match status" value="1"/>
</dbReference>
<keyword evidence="1" id="KW-0472">Membrane</keyword>
<dbReference type="InterPro" id="IPR001304">
    <property type="entry name" value="C-type_lectin-like"/>
</dbReference>
<dbReference type="OMA" id="MSNTWED"/>
<evidence type="ECO:0000256" key="1">
    <source>
        <dbReference type="SAM" id="Phobius"/>
    </source>
</evidence>
<dbReference type="Proteomes" id="UP000265020">
    <property type="component" value="Unassembled WGS sequence"/>
</dbReference>
<dbReference type="AlphaFoldDB" id="A0A3Q2FL81"/>
<sequence>MTVPSLKVFVSQRSFGLSMFLVNCFLINLSFLDLSPHYVYIKTQMNWTDAQKYCRANYIDLASVRSESENEAISQLVTVDYAWIGLYKESWRWSDGQRLKMTSFSKWNPSQSITVENSCVTTTSSVWNIRPCSSTFPFICRGELNKFDWDRGQFRESSIL</sequence>
<reference evidence="3" key="2">
    <citation type="submission" date="2025-09" db="UniProtKB">
        <authorList>
            <consortium name="Ensembl"/>
        </authorList>
    </citation>
    <scope>IDENTIFICATION</scope>
</reference>
<organism evidence="3 4">
    <name type="scientific">Cyprinodon variegatus</name>
    <name type="common">Sheepshead minnow</name>
    <dbReference type="NCBI Taxonomy" id="28743"/>
    <lineage>
        <taxon>Eukaryota</taxon>
        <taxon>Metazoa</taxon>
        <taxon>Chordata</taxon>
        <taxon>Craniata</taxon>
        <taxon>Vertebrata</taxon>
        <taxon>Euteleostomi</taxon>
        <taxon>Actinopterygii</taxon>
        <taxon>Neopterygii</taxon>
        <taxon>Teleostei</taxon>
        <taxon>Neoteleostei</taxon>
        <taxon>Acanthomorphata</taxon>
        <taxon>Ovalentaria</taxon>
        <taxon>Atherinomorphae</taxon>
        <taxon>Cyprinodontiformes</taxon>
        <taxon>Cyprinodontidae</taxon>
        <taxon>Cyprinodon</taxon>
    </lineage>
</organism>
<feature type="transmembrane region" description="Helical" evidence="1">
    <location>
        <begin position="15"/>
        <end position="35"/>
    </location>
</feature>
<evidence type="ECO:0000259" key="2">
    <source>
        <dbReference type="PROSITE" id="PS50041"/>
    </source>
</evidence>
<dbReference type="InterPro" id="IPR016186">
    <property type="entry name" value="C-type_lectin-like/link_sf"/>
</dbReference>
<keyword evidence="4" id="KW-1185">Reference proteome</keyword>
<keyword evidence="1" id="KW-1133">Transmembrane helix</keyword>
<dbReference type="Gene3D" id="3.10.100.10">
    <property type="entry name" value="Mannose-Binding Protein A, subunit A"/>
    <property type="match status" value="1"/>
</dbReference>
<name>A0A3Q2FL81_CYPVA</name>
<evidence type="ECO:0000313" key="4">
    <source>
        <dbReference type="Proteomes" id="UP000265020"/>
    </source>
</evidence>
<reference evidence="3" key="1">
    <citation type="submission" date="2025-08" db="UniProtKB">
        <authorList>
            <consortium name="Ensembl"/>
        </authorList>
    </citation>
    <scope>IDENTIFICATION</scope>
</reference>
<evidence type="ECO:0000313" key="3">
    <source>
        <dbReference type="Ensembl" id="ENSCVAP00000005525.1"/>
    </source>
</evidence>
<dbReference type="Ensembl" id="ENSCVAT00000006533.1">
    <property type="protein sequence ID" value="ENSCVAP00000005525.1"/>
    <property type="gene ID" value="ENSCVAG00000006920.1"/>
</dbReference>
<dbReference type="SMART" id="SM00034">
    <property type="entry name" value="CLECT"/>
    <property type="match status" value="1"/>
</dbReference>
<proteinExistence type="predicted"/>
<dbReference type="PANTHER" id="PTHR45784:SF3">
    <property type="entry name" value="C-TYPE LECTIN DOMAIN FAMILY 4 MEMBER K-LIKE-RELATED"/>
    <property type="match status" value="1"/>
</dbReference>
<dbReference type="PROSITE" id="PS50041">
    <property type="entry name" value="C_TYPE_LECTIN_2"/>
    <property type="match status" value="1"/>
</dbReference>